<dbReference type="Pfam" id="PF12796">
    <property type="entry name" value="Ank_2"/>
    <property type="match status" value="2"/>
</dbReference>
<dbReference type="PANTHER" id="PTHR24186:SF36">
    <property type="entry name" value="SERINE_THREONINE-PROTEIN PHOSPHATASE 6 REGULATORY ANKYRIN REPEAT SUBUNIT A-LIKE"/>
    <property type="match status" value="1"/>
</dbReference>
<keyword evidence="5 7" id="KW-0040">ANK repeat</keyword>
<feature type="domain" description="PGG" evidence="9">
    <location>
        <begin position="498"/>
        <end position="612"/>
    </location>
</feature>
<evidence type="ECO:0000256" key="5">
    <source>
        <dbReference type="ARBA" id="ARBA00023043"/>
    </source>
</evidence>
<feature type="repeat" description="ANK" evidence="7">
    <location>
        <begin position="182"/>
        <end position="214"/>
    </location>
</feature>
<feature type="transmembrane region" description="Helical" evidence="8">
    <location>
        <begin position="625"/>
        <end position="646"/>
    </location>
</feature>
<evidence type="ECO:0000313" key="11">
    <source>
        <dbReference type="Proteomes" id="UP000237347"/>
    </source>
</evidence>
<sequence>MIEKILESITPQERTSVFIKRLTNKVQLRCTMLHTSIVAGIGEPSQTKDNIGMEPVYYNAAAEGKIEVFKDIPKSLNQLPTQTKNTVLHIYLTSLIKESESSIVFVKEILRKCSPLLWQANDKHETPLHIAARYGHAAVVKVLIEHAQRRQQDPESEVKVPIDPESGVDKAVKKMLKMKNKENETAMHEAVRNNHLEVVKLLVENGKDISYSANDAGETPLYMAVERNYREVVFHILENCKSLTHDGPLGGTTLHAAVIWNDDGEIQKNIEAKALSAQKYNQRLTPLLSQKKRFTPLHCAAYFNGYSTIKILLKNDRSMAYKKDAKDMTALHIAADRGHVKTVNEILKYCPDCSELVDKRGWNALHFAVNSSHKDVVNVILNRSSLSNLLNEKDESGNTPLLHSKSLPYTKDLMRHDRVNKMAFNKQYLHAYDIALISEKLSKEKFGDNEIAFPHNRPAEFRKFLGEHYIKPKNFLFGLLQWKEEDYKSRKDRFVSIMKETSETHMIVDTLIATVTFTAGITMPGGFIGQEGPHSGSPVLMRSTAFKAFIITNTIAMVQSCSAAFFQLFMPLLFDEQNLGDFSFLLASLAFFASISAMGTMMMAFVLGTYAVLMHSWDLAVANSVVGLFYFIPVFFICIGCLNYFLEILRVGSSWILDRSMAYKKDRKDMTALHIAADRGHLTREVGMHSIESSSHEDVVNVILKQSSLSNLLNEKDESRDTPLLLSKSLPYIKDLMRHDRVNKMVFNEQNLDAYDIEESSKEKSSEELSKEKFGDNEIAFPHNRPAEFRKFLGEHYIKPKNFLFGLLQWEEEDYKSCRKRF</sequence>
<dbReference type="Pfam" id="PF13962">
    <property type="entry name" value="PGG"/>
    <property type="match status" value="1"/>
</dbReference>
<feature type="transmembrane region" description="Helical" evidence="8">
    <location>
        <begin position="548"/>
        <end position="570"/>
    </location>
</feature>
<feature type="repeat" description="ANK" evidence="7">
    <location>
        <begin position="123"/>
        <end position="146"/>
    </location>
</feature>
<dbReference type="InterPro" id="IPR002110">
    <property type="entry name" value="Ankyrin_rpt"/>
</dbReference>
<dbReference type="GO" id="GO:0005886">
    <property type="term" value="C:plasma membrane"/>
    <property type="evidence" value="ECO:0007669"/>
    <property type="project" value="TreeGrafter"/>
</dbReference>
<evidence type="ECO:0000256" key="8">
    <source>
        <dbReference type="SAM" id="Phobius"/>
    </source>
</evidence>
<evidence type="ECO:0000256" key="7">
    <source>
        <dbReference type="PROSITE-ProRule" id="PRU00023"/>
    </source>
</evidence>
<dbReference type="SMART" id="SM00248">
    <property type="entry name" value="ANK"/>
    <property type="match status" value="8"/>
</dbReference>
<dbReference type="PROSITE" id="PS50088">
    <property type="entry name" value="ANK_REPEAT"/>
    <property type="match status" value="3"/>
</dbReference>
<feature type="non-terminal residue" evidence="10">
    <location>
        <position position="822"/>
    </location>
</feature>
<comment type="subcellular location">
    <subcellularLocation>
        <location evidence="1">Membrane</location>
        <topology evidence="1">Multi-pass membrane protein</topology>
    </subcellularLocation>
</comment>
<evidence type="ECO:0000256" key="3">
    <source>
        <dbReference type="ARBA" id="ARBA00022737"/>
    </source>
</evidence>
<comment type="caution">
    <text evidence="10">The sequence shown here is derived from an EMBL/GenBank/DDBJ whole genome shotgun (WGS) entry which is preliminary data.</text>
</comment>
<accession>A0AAW0IL28</accession>
<feature type="transmembrane region" description="Helical" evidence="8">
    <location>
        <begin position="582"/>
        <end position="613"/>
    </location>
</feature>
<dbReference type="EMBL" id="PKMF04001022">
    <property type="protein sequence ID" value="KAK7815250.1"/>
    <property type="molecule type" value="Genomic_DNA"/>
</dbReference>
<proteinExistence type="predicted"/>
<protein>
    <submittedName>
        <fullName evidence="10">Protein accelerated cell death 6</fullName>
    </submittedName>
</protein>
<dbReference type="Proteomes" id="UP000237347">
    <property type="component" value="Unassembled WGS sequence"/>
</dbReference>
<feature type="transmembrane region" description="Helical" evidence="8">
    <location>
        <begin position="506"/>
        <end position="528"/>
    </location>
</feature>
<feature type="repeat" description="ANK" evidence="7">
    <location>
        <begin position="360"/>
        <end position="392"/>
    </location>
</feature>
<name>A0AAW0IL28_QUESU</name>
<dbReference type="InterPro" id="IPR026961">
    <property type="entry name" value="PGG_dom"/>
</dbReference>
<evidence type="ECO:0000256" key="1">
    <source>
        <dbReference type="ARBA" id="ARBA00004141"/>
    </source>
</evidence>
<dbReference type="Gene3D" id="1.25.40.20">
    <property type="entry name" value="Ankyrin repeat-containing domain"/>
    <property type="match status" value="3"/>
</dbReference>
<organism evidence="10 11">
    <name type="scientific">Quercus suber</name>
    <name type="common">Cork oak</name>
    <dbReference type="NCBI Taxonomy" id="58331"/>
    <lineage>
        <taxon>Eukaryota</taxon>
        <taxon>Viridiplantae</taxon>
        <taxon>Streptophyta</taxon>
        <taxon>Embryophyta</taxon>
        <taxon>Tracheophyta</taxon>
        <taxon>Spermatophyta</taxon>
        <taxon>Magnoliopsida</taxon>
        <taxon>eudicotyledons</taxon>
        <taxon>Gunneridae</taxon>
        <taxon>Pentapetalae</taxon>
        <taxon>rosids</taxon>
        <taxon>fabids</taxon>
        <taxon>Fagales</taxon>
        <taxon>Fagaceae</taxon>
        <taxon>Quercus</taxon>
    </lineage>
</organism>
<reference evidence="10 11" key="1">
    <citation type="journal article" date="2018" name="Sci. Data">
        <title>The draft genome sequence of cork oak.</title>
        <authorList>
            <person name="Ramos A.M."/>
            <person name="Usie A."/>
            <person name="Barbosa P."/>
            <person name="Barros P.M."/>
            <person name="Capote T."/>
            <person name="Chaves I."/>
            <person name="Simoes F."/>
            <person name="Abreu I."/>
            <person name="Carrasquinho I."/>
            <person name="Faro C."/>
            <person name="Guimaraes J.B."/>
            <person name="Mendonca D."/>
            <person name="Nobrega F."/>
            <person name="Rodrigues L."/>
            <person name="Saibo N.J.M."/>
            <person name="Varela M.C."/>
            <person name="Egas C."/>
            <person name="Matos J."/>
            <person name="Miguel C.M."/>
            <person name="Oliveira M.M."/>
            <person name="Ricardo C.P."/>
            <person name="Goncalves S."/>
        </authorList>
    </citation>
    <scope>NUCLEOTIDE SEQUENCE [LARGE SCALE GENOMIC DNA]</scope>
    <source>
        <strain evidence="11">cv. HL8</strain>
    </source>
</reference>
<dbReference type="Pfam" id="PF00023">
    <property type="entry name" value="Ank"/>
    <property type="match status" value="1"/>
</dbReference>
<dbReference type="AlphaFoldDB" id="A0AAW0IL28"/>
<dbReference type="PANTHER" id="PTHR24186">
    <property type="entry name" value="PROTEIN PHOSPHATASE 1 REGULATORY SUBUNIT"/>
    <property type="match status" value="1"/>
</dbReference>
<keyword evidence="4 8" id="KW-1133">Transmembrane helix</keyword>
<dbReference type="PRINTS" id="PR01415">
    <property type="entry name" value="ANKYRIN"/>
</dbReference>
<dbReference type="InterPro" id="IPR036770">
    <property type="entry name" value="Ankyrin_rpt-contain_sf"/>
</dbReference>
<evidence type="ECO:0000256" key="6">
    <source>
        <dbReference type="ARBA" id="ARBA00023136"/>
    </source>
</evidence>
<keyword evidence="2 8" id="KW-0812">Transmembrane</keyword>
<dbReference type="PROSITE" id="PS50297">
    <property type="entry name" value="ANK_REP_REGION"/>
    <property type="match status" value="2"/>
</dbReference>
<keyword evidence="3" id="KW-0677">Repeat</keyword>
<dbReference type="SUPFAM" id="SSF48403">
    <property type="entry name" value="Ankyrin repeat"/>
    <property type="match status" value="2"/>
</dbReference>
<evidence type="ECO:0000313" key="10">
    <source>
        <dbReference type="EMBL" id="KAK7815250.1"/>
    </source>
</evidence>
<keyword evidence="11" id="KW-1185">Reference proteome</keyword>
<evidence type="ECO:0000259" key="9">
    <source>
        <dbReference type="Pfam" id="PF13962"/>
    </source>
</evidence>
<evidence type="ECO:0000256" key="2">
    <source>
        <dbReference type="ARBA" id="ARBA00022692"/>
    </source>
</evidence>
<keyword evidence="6 8" id="KW-0472">Membrane</keyword>
<evidence type="ECO:0000256" key="4">
    <source>
        <dbReference type="ARBA" id="ARBA00022989"/>
    </source>
</evidence>
<gene>
    <name evidence="10" type="primary">ACD6_23</name>
    <name evidence="10" type="ORF">CFP56_001860</name>
</gene>